<gene>
    <name evidence="2" type="ORF">BFV95_4511</name>
</gene>
<protein>
    <submittedName>
        <fullName evidence="2">Uncharacterized protein</fullName>
    </submittedName>
</protein>
<evidence type="ECO:0000313" key="2">
    <source>
        <dbReference type="EMBL" id="OES24951.1"/>
    </source>
</evidence>
<dbReference type="AlphaFoldDB" id="A0AB36FL11"/>
<reference evidence="2 3" key="1">
    <citation type="submission" date="2016-09" db="EMBL/GenBank/DDBJ databases">
        <title>Draft Genome Sequence of four Alteromonas macleodii strains isolated from copper coupons and grown long-term at elevated copper levels.</title>
        <authorList>
            <person name="Cusick K."/>
            <person name="Dale J."/>
            <person name="Little B."/>
            <person name="Biffinger J."/>
        </authorList>
    </citation>
    <scope>NUCLEOTIDE SEQUENCE [LARGE SCALE GENOMIC DNA]</scope>
    <source>
        <strain evidence="2 3">KCP01</strain>
    </source>
</reference>
<evidence type="ECO:0000256" key="1">
    <source>
        <dbReference type="SAM" id="Phobius"/>
    </source>
</evidence>
<sequence length="225" mass="25811">MNPTTSPRARGASLYHTMLILFLRLLVCFNRFNQRVKNRNFRKGHISIMSTISNPVTTIIINEADESVVCQTFEDELFVGTRKIASIPSLYVLEQGDKKLLLPVLTNRNKRLLTFIPLYDVSFGNAAFKRDSVYRISNPVDQDTNDVREKIYKSMSLMTSSNTQHVKHDGGTNQFINGVGYKFCFSPEISVFKRDRDVLMTDFISAGLDYCFEILKNQYPELIND</sequence>
<name>A0AB36FL11_ALTMA</name>
<evidence type="ECO:0000313" key="3">
    <source>
        <dbReference type="Proteomes" id="UP000095392"/>
    </source>
</evidence>
<accession>A0AB36FL11</accession>
<keyword evidence="3" id="KW-1185">Reference proteome</keyword>
<comment type="caution">
    <text evidence="2">The sequence shown here is derived from an EMBL/GenBank/DDBJ whole genome shotgun (WGS) entry which is preliminary data.</text>
</comment>
<organism evidence="2 3">
    <name type="scientific">Alteromonas macleodii</name>
    <name type="common">Pseudoalteromonas macleodii</name>
    <dbReference type="NCBI Taxonomy" id="28108"/>
    <lineage>
        <taxon>Bacteria</taxon>
        <taxon>Pseudomonadati</taxon>
        <taxon>Pseudomonadota</taxon>
        <taxon>Gammaproteobacteria</taxon>
        <taxon>Alteromonadales</taxon>
        <taxon>Alteromonadaceae</taxon>
        <taxon>Alteromonas/Salinimonas group</taxon>
        <taxon>Alteromonas</taxon>
    </lineage>
</organism>
<keyword evidence="1" id="KW-1133">Transmembrane helix</keyword>
<keyword evidence="1" id="KW-0812">Transmembrane</keyword>
<proteinExistence type="predicted"/>
<dbReference type="EMBL" id="MIPY01000054">
    <property type="protein sequence ID" value="OES24951.1"/>
    <property type="molecule type" value="Genomic_DNA"/>
</dbReference>
<keyword evidence="1" id="KW-0472">Membrane</keyword>
<dbReference type="Proteomes" id="UP000095392">
    <property type="component" value="Unassembled WGS sequence"/>
</dbReference>
<feature type="transmembrane region" description="Helical" evidence="1">
    <location>
        <begin position="12"/>
        <end position="32"/>
    </location>
</feature>